<dbReference type="SUPFAM" id="SSF81324">
    <property type="entry name" value="Voltage-gated potassium channels"/>
    <property type="match status" value="1"/>
</dbReference>
<dbReference type="PANTHER" id="PTHR11537">
    <property type="entry name" value="VOLTAGE-GATED POTASSIUM CHANNEL"/>
    <property type="match status" value="1"/>
</dbReference>
<keyword evidence="5" id="KW-0631">Potassium channel</keyword>
<protein>
    <submittedName>
        <fullName evidence="15">Putative potassium channel</fullName>
    </submittedName>
</protein>
<gene>
    <name evidence="15" type="ORF">VHA01S_098_00040</name>
</gene>
<evidence type="ECO:0000256" key="1">
    <source>
        <dbReference type="ARBA" id="ARBA00004141"/>
    </source>
</evidence>
<dbReference type="Pfam" id="PF00520">
    <property type="entry name" value="Ion_trans"/>
    <property type="match status" value="1"/>
</dbReference>
<feature type="coiled-coil region" evidence="12">
    <location>
        <begin position="216"/>
        <end position="257"/>
    </location>
</feature>
<evidence type="ECO:0000256" key="9">
    <source>
        <dbReference type="ARBA" id="ARBA00023065"/>
    </source>
</evidence>
<dbReference type="PANTHER" id="PTHR11537:SF254">
    <property type="entry name" value="POTASSIUM VOLTAGE-GATED CHANNEL PROTEIN SHAB"/>
    <property type="match status" value="1"/>
</dbReference>
<keyword evidence="10 13" id="KW-0472">Membrane</keyword>
<sequence length="257" mass="29581">MNPKLQEAKRELGPIQFLTLVLSIYVLLVLFVENAFDLSDDILDLLTIVDTFVCGVFLVDFFQRFYRAPNKLVFMKWGWIDLLSSIPMVDTLRYGRFIHLIRFFRILRAIRSTKVILNFLFHNRRKGTFTIVASVSVLLVIFGAIGILQFERGLPNSNIQNASDALWWAFVTITTVGYGDYYPVTTFGRMVATVLMTAGVGLFGTFTGLVANWFMLEGEQQENRQEQKERQELKQDIATLHNEVAELKELIKQKHSQ</sequence>
<dbReference type="Gene3D" id="1.10.287.70">
    <property type="match status" value="1"/>
</dbReference>
<keyword evidence="4 13" id="KW-0812">Transmembrane</keyword>
<feature type="transmembrane region" description="Helical" evidence="13">
    <location>
        <begin position="42"/>
        <end position="62"/>
    </location>
</feature>
<dbReference type="GO" id="GO:0001508">
    <property type="term" value="P:action potential"/>
    <property type="evidence" value="ECO:0007669"/>
    <property type="project" value="TreeGrafter"/>
</dbReference>
<evidence type="ECO:0000313" key="15">
    <source>
        <dbReference type="EMBL" id="GAD91420.1"/>
    </source>
</evidence>
<dbReference type="OrthoDB" id="9813518at2"/>
<comment type="caution">
    <text evidence="15">The sequence shown here is derived from an EMBL/GenBank/DDBJ whole genome shotgun (WGS) entry which is preliminary data.</text>
</comment>
<dbReference type="InterPro" id="IPR027359">
    <property type="entry name" value="Volt_channel_dom_sf"/>
</dbReference>
<keyword evidence="2" id="KW-0813">Transport</keyword>
<dbReference type="InterPro" id="IPR005821">
    <property type="entry name" value="Ion_trans_dom"/>
</dbReference>
<evidence type="ECO:0000256" key="8">
    <source>
        <dbReference type="ARBA" id="ARBA00022989"/>
    </source>
</evidence>
<feature type="transmembrane region" description="Helical" evidence="13">
    <location>
        <begin position="129"/>
        <end position="150"/>
    </location>
</feature>
<evidence type="ECO:0000256" key="4">
    <source>
        <dbReference type="ARBA" id="ARBA00022692"/>
    </source>
</evidence>
<dbReference type="Proteomes" id="UP000017800">
    <property type="component" value="Unassembled WGS sequence"/>
</dbReference>
<dbReference type="RefSeq" id="WP_023405705.1">
    <property type="nucleotide sequence ID" value="NZ_BAUJ01000098.1"/>
</dbReference>
<dbReference type="eggNOG" id="COG0664">
    <property type="taxonomic scope" value="Bacteria"/>
</dbReference>
<evidence type="ECO:0000256" key="7">
    <source>
        <dbReference type="ARBA" id="ARBA00022958"/>
    </source>
</evidence>
<evidence type="ECO:0000256" key="10">
    <source>
        <dbReference type="ARBA" id="ARBA00023136"/>
    </source>
</evidence>
<evidence type="ECO:0000256" key="11">
    <source>
        <dbReference type="ARBA" id="ARBA00023303"/>
    </source>
</evidence>
<comment type="subcellular location">
    <subcellularLocation>
        <location evidence="1">Membrane</location>
        <topology evidence="1">Multi-pass membrane protein</topology>
    </subcellularLocation>
</comment>
<feature type="transmembrane region" description="Helical" evidence="13">
    <location>
        <begin position="194"/>
        <end position="216"/>
    </location>
</feature>
<keyword evidence="6" id="KW-0851">Voltage-gated channel</keyword>
<evidence type="ECO:0000256" key="6">
    <source>
        <dbReference type="ARBA" id="ARBA00022882"/>
    </source>
</evidence>
<reference evidence="15 16" key="1">
    <citation type="submission" date="2013-11" db="EMBL/GenBank/DDBJ databases">
        <title>Whole genome shotgun sequence of Vibrio halioticoli NBRC 102217.</title>
        <authorList>
            <person name="Isaki S."/>
            <person name="Kimura A."/>
            <person name="Ohji S."/>
            <person name="Hosoyama A."/>
            <person name="Fujita N."/>
            <person name="Hashimoto M."/>
            <person name="Hosoyama Y."/>
            <person name="Yamazoe A."/>
        </authorList>
    </citation>
    <scope>NUCLEOTIDE SEQUENCE [LARGE SCALE GENOMIC DNA]</scope>
    <source>
        <strain evidence="15 16">NBRC 102217</strain>
    </source>
</reference>
<evidence type="ECO:0000256" key="5">
    <source>
        <dbReference type="ARBA" id="ARBA00022826"/>
    </source>
</evidence>
<evidence type="ECO:0000256" key="12">
    <source>
        <dbReference type="SAM" id="Coils"/>
    </source>
</evidence>
<keyword evidence="7" id="KW-0630">Potassium</keyword>
<feature type="transmembrane region" description="Helical" evidence="13">
    <location>
        <begin position="165"/>
        <end position="182"/>
    </location>
</feature>
<dbReference type="AlphaFoldDB" id="V5HQ94"/>
<keyword evidence="9" id="KW-0406">Ion transport</keyword>
<dbReference type="GO" id="GO:0005249">
    <property type="term" value="F:voltage-gated potassium channel activity"/>
    <property type="evidence" value="ECO:0007669"/>
    <property type="project" value="InterPro"/>
</dbReference>
<evidence type="ECO:0000256" key="2">
    <source>
        <dbReference type="ARBA" id="ARBA00022448"/>
    </source>
</evidence>
<dbReference type="PRINTS" id="PR00169">
    <property type="entry name" value="KCHANNEL"/>
</dbReference>
<dbReference type="EMBL" id="BAUJ01000098">
    <property type="protein sequence ID" value="GAD91420.1"/>
    <property type="molecule type" value="Genomic_DNA"/>
</dbReference>
<evidence type="ECO:0000256" key="13">
    <source>
        <dbReference type="SAM" id="Phobius"/>
    </source>
</evidence>
<evidence type="ECO:0000256" key="3">
    <source>
        <dbReference type="ARBA" id="ARBA00022538"/>
    </source>
</evidence>
<name>V5HQ94_9VIBR</name>
<organism evidence="15 16">
    <name type="scientific">Vibrio halioticoli NBRC 102217</name>
    <dbReference type="NCBI Taxonomy" id="1219072"/>
    <lineage>
        <taxon>Bacteria</taxon>
        <taxon>Pseudomonadati</taxon>
        <taxon>Pseudomonadota</taxon>
        <taxon>Gammaproteobacteria</taxon>
        <taxon>Vibrionales</taxon>
        <taxon>Vibrionaceae</taxon>
        <taxon>Vibrio</taxon>
    </lineage>
</organism>
<evidence type="ECO:0000259" key="14">
    <source>
        <dbReference type="Pfam" id="PF00520"/>
    </source>
</evidence>
<feature type="transmembrane region" description="Helical" evidence="13">
    <location>
        <begin position="12"/>
        <end position="36"/>
    </location>
</feature>
<dbReference type="InterPro" id="IPR028325">
    <property type="entry name" value="VG_K_chnl"/>
</dbReference>
<keyword evidence="3" id="KW-0633">Potassium transport</keyword>
<dbReference type="GO" id="GO:0008076">
    <property type="term" value="C:voltage-gated potassium channel complex"/>
    <property type="evidence" value="ECO:0007669"/>
    <property type="project" value="InterPro"/>
</dbReference>
<keyword evidence="16" id="KW-1185">Reference proteome</keyword>
<keyword evidence="8 13" id="KW-1133">Transmembrane helix</keyword>
<evidence type="ECO:0000313" key="16">
    <source>
        <dbReference type="Proteomes" id="UP000017800"/>
    </source>
</evidence>
<accession>V5HQ94</accession>
<dbReference type="Gene3D" id="1.20.120.350">
    <property type="entry name" value="Voltage-gated potassium channels. Chain C"/>
    <property type="match status" value="1"/>
</dbReference>
<feature type="domain" description="Ion transport" evidence="14">
    <location>
        <begin position="16"/>
        <end position="221"/>
    </location>
</feature>
<keyword evidence="12" id="KW-0175">Coiled coil</keyword>
<proteinExistence type="predicted"/>
<keyword evidence="11 15" id="KW-0407">Ion channel</keyword>